<dbReference type="SMART" id="SM00086">
    <property type="entry name" value="PAC"/>
    <property type="match status" value="1"/>
</dbReference>
<name>A0A8J8CKU8_9CYAN</name>
<feature type="coiled-coil region" evidence="18">
    <location>
        <begin position="272"/>
        <end position="303"/>
    </location>
</feature>
<evidence type="ECO:0000259" key="21">
    <source>
        <dbReference type="PROSITE" id="PS50112"/>
    </source>
</evidence>
<dbReference type="NCBIfam" id="TIGR00229">
    <property type="entry name" value="sensory_box"/>
    <property type="match status" value="1"/>
</dbReference>
<evidence type="ECO:0000256" key="7">
    <source>
        <dbReference type="ARBA" id="ARBA00022553"/>
    </source>
</evidence>
<keyword evidence="8" id="KW-0808">Transferase</keyword>
<dbReference type="InterPro" id="IPR013655">
    <property type="entry name" value="PAS_fold_3"/>
</dbReference>
<comment type="subcellular location">
    <subcellularLocation>
        <location evidence="2">Cell inner membrane</location>
        <topology evidence="2">Multi-pass membrane protein</topology>
    </subcellularLocation>
</comment>
<dbReference type="SMART" id="SM00388">
    <property type="entry name" value="HisKA"/>
    <property type="match status" value="1"/>
</dbReference>
<dbReference type="CDD" id="cd00156">
    <property type="entry name" value="REC"/>
    <property type="match status" value="1"/>
</dbReference>
<feature type="domain" description="Response regulatory" evidence="20">
    <location>
        <begin position="6"/>
        <end position="125"/>
    </location>
</feature>
<evidence type="ECO:0000256" key="4">
    <source>
        <dbReference type="ARBA" id="ARBA00012438"/>
    </source>
</evidence>
<dbReference type="Proteomes" id="UP000646053">
    <property type="component" value="Unassembled WGS sequence"/>
</dbReference>
<keyword evidence="18" id="KW-0175">Coiled coil</keyword>
<keyword evidence="12" id="KW-0418">Kinase</keyword>
<feature type="domain" description="Histidine kinase" evidence="19">
    <location>
        <begin position="313"/>
        <end position="541"/>
    </location>
</feature>
<organism evidence="23 24">
    <name type="scientific">Myxacorys almedinensis A</name>
    <dbReference type="NCBI Taxonomy" id="2690445"/>
    <lineage>
        <taxon>Bacteria</taxon>
        <taxon>Bacillati</taxon>
        <taxon>Cyanobacteriota</taxon>
        <taxon>Cyanophyceae</taxon>
        <taxon>Leptolyngbyales</taxon>
        <taxon>Leptolyngbyaceae</taxon>
        <taxon>Myxacorys</taxon>
        <taxon>Myxacorys almedinensis</taxon>
    </lineage>
</organism>
<feature type="domain" description="PAC" evidence="22">
    <location>
        <begin position="229"/>
        <end position="281"/>
    </location>
</feature>
<gene>
    <name evidence="23" type="ORF">GS601_17015</name>
</gene>
<evidence type="ECO:0000259" key="20">
    <source>
        <dbReference type="PROSITE" id="PS50110"/>
    </source>
</evidence>
<evidence type="ECO:0000256" key="10">
    <source>
        <dbReference type="ARBA" id="ARBA00022737"/>
    </source>
</evidence>
<keyword evidence="14" id="KW-0902">Two-component regulatory system</keyword>
<evidence type="ECO:0000256" key="16">
    <source>
        <dbReference type="ARBA" id="ARBA00074306"/>
    </source>
</evidence>
<evidence type="ECO:0000256" key="6">
    <source>
        <dbReference type="ARBA" id="ARBA00022519"/>
    </source>
</evidence>
<comment type="similarity">
    <text evidence="3">In the N-terminal section; belongs to the phytochrome family.</text>
</comment>
<dbReference type="AlphaFoldDB" id="A0A8J8CKU8"/>
<dbReference type="InterPro" id="IPR001789">
    <property type="entry name" value="Sig_transdc_resp-reg_receiver"/>
</dbReference>
<evidence type="ECO:0000256" key="14">
    <source>
        <dbReference type="ARBA" id="ARBA00023012"/>
    </source>
</evidence>
<dbReference type="InterPro" id="IPR001610">
    <property type="entry name" value="PAC"/>
</dbReference>
<dbReference type="InterPro" id="IPR000014">
    <property type="entry name" value="PAS"/>
</dbReference>
<feature type="domain" description="PAS" evidence="21">
    <location>
        <begin position="145"/>
        <end position="217"/>
    </location>
</feature>
<dbReference type="CDD" id="cd00130">
    <property type="entry name" value="PAS"/>
    <property type="match status" value="1"/>
</dbReference>
<dbReference type="SMART" id="SM00091">
    <property type="entry name" value="PAS"/>
    <property type="match status" value="1"/>
</dbReference>
<comment type="caution">
    <text evidence="17">Lacks conserved residue(s) required for the propagation of feature annotation.</text>
</comment>
<protein>
    <recommendedName>
        <fullName evidence="16">Circadian input-output histidine kinase CikA</fullName>
        <ecNumber evidence="4">2.7.13.3</ecNumber>
    </recommendedName>
</protein>
<dbReference type="Pfam" id="PF00512">
    <property type="entry name" value="HisKA"/>
    <property type="match status" value="1"/>
</dbReference>
<keyword evidence="15" id="KW-0472">Membrane</keyword>
<comment type="caution">
    <text evidence="23">The sequence shown here is derived from an EMBL/GenBank/DDBJ whole genome shotgun (WGS) entry which is preliminary data.</text>
</comment>
<dbReference type="FunFam" id="2.10.70.100:FF:000001">
    <property type="entry name" value="Sensory transduction histidine kinase"/>
    <property type="match status" value="1"/>
</dbReference>
<dbReference type="Gene3D" id="2.10.70.100">
    <property type="match status" value="1"/>
</dbReference>
<dbReference type="InterPro" id="IPR000700">
    <property type="entry name" value="PAS-assoc_C"/>
</dbReference>
<dbReference type="Pfam" id="PF02518">
    <property type="entry name" value="HATPase_c"/>
    <property type="match status" value="1"/>
</dbReference>
<dbReference type="Gene3D" id="3.30.450.20">
    <property type="entry name" value="PAS domain"/>
    <property type="match status" value="1"/>
</dbReference>
<keyword evidence="5" id="KW-1003">Cell membrane</keyword>
<evidence type="ECO:0000256" key="3">
    <source>
        <dbReference type="ARBA" id="ARBA00006402"/>
    </source>
</evidence>
<dbReference type="FunFam" id="3.30.565.10:FF:000010">
    <property type="entry name" value="Sensor histidine kinase RcsC"/>
    <property type="match status" value="1"/>
</dbReference>
<evidence type="ECO:0000256" key="12">
    <source>
        <dbReference type="ARBA" id="ARBA00022777"/>
    </source>
</evidence>
<dbReference type="SUPFAM" id="SSF52172">
    <property type="entry name" value="CheY-like"/>
    <property type="match status" value="1"/>
</dbReference>
<comment type="catalytic activity">
    <reaction evidence="1">
        <text>ATP + protein L-histidine = ADP + protein N-phospho-L-histidine.</text>
        <dbReference type="EC" id="2.7.13.3"/>
    </reaction>
</comment>
<dbReference type="PANTHER" id="PTHR43547:SF2">
    <property type="entry name" value="HYBRID SIGNAL TRANSDUCTION HISTIDINE KINASE C"/>
    <property type="match status" value="1"/>
</dbReference>
<proteinExistence type="inferred from homology"/>
<dbReference type="CDD" id="cd00082">
    <property type="entry name" value="HisKA"/>
    <property type="match status" value="1"/>
</dbReference>
<evidence type="ECO:0000256" key="1">
    <source>
        <dbReference type="ARBA" id="ARBA00000085"/>
    </source>
</evidence>
<dbReference type="Pfam" id="PF08447">
    <property type="entry name" value="PAS_3"/>
    <property type="match status" value="1"/>
</dbReference>
<dbReference type="Gene3D" id="1.10.287.130">
    <property type="match status" value="1"/>
</dbReference>
<evidence type="ECO:0000256" key="11">
    <source>
        <dbReference type="ARBA" id="ARBA00022741"/>
    </source>
</evidence>
<evidence type="ECO:0000256" key="5">
    <source>
        <dbReference type="ARBA" id="ARBA00022475"/>
    </source>
</evidence>
<evidence type="ECO:0000256" key="18">
    <source>
        <dbReference type="SAM" id="Coils"/>
    </source>
</evidence>
<dbReference type="InterPro" id="IPR036097">
    <property type="entry name" value="HisK_dim/P_sf"/>
</dbReference>
<dbReference type="PROSITE" id="PS50112">
    <property type="entry name" value="PAS"/>
    <property type="match status" value="1"/>
</dbReference>
<dbReference type="EC" id="2.7.13.3" evidence="4"/>
<dbReference type="InterPro" id="IPR005467">
    <property type="entry name" value="His_kinase_dom"/>
</dbReference>
<evidence type="ECO:0000256" key="17">
    <source>
        <dbReference type="PROSITE-ProRule" id="PRU00169"/>
    </source>
</evidence>
<keyword evidence="6" id="KW-0997">Cell inner membrane</keyword>
<dbReference type="InterPro" id="IPR035965">
    <property type="entry name" value="PAS-like_dom_sf"/>
</dbReference>
<dbReference type="Gene3D" id="3.40.50.2300">
    <property type="match status" value="1"/>
</dbReference>
<evidence type="ECO:0000256" key="2">
    <source>
        <dbReference type="ARBA" id="ARBA00004429"/>
    </source>
</evidence>
<dbReference type="SUPFAM" id="SSF55874">
    <property type="entry name" value="ATPase domain of HSP90 chaperone/DNA topoisomerase II/histidine kinase"/>
    <property type="match status" value="1"/>
</dbReference>
<dbReference type="SMART" id="SM00448">
    <property type="entry name" value="REC"/>
    <property type="match status" value="1"/>
</dbReference>
<dbReference type="InterPro" id="IPR011006">
    <property type="entry name" value="CheY-like_superfamily"/>
</dbReference>
<keyword evidence="7" id="KW-0597">Phosphoprotein</keyword>
<evidence type="ECO:0000256" key="15">
    <source>
        <dbReference type="ARBA" id="ARBA00023136"/>
    </source>
</evidence>
<keyword evidence="10" id="KW-0677">Repeat</keyword>
<dbReference type="InterPro" id="IPR004358">
    <property type="entry name" value="Sig_transdc_His_kin-like_C"/>
</dbReference>
<dbReference type="PRINTS" id="PR00344">
    <property type="entry name" value="BCTRLSENSOR"/>
</dbReference>
<dbReference type="PROSITE" id="PS50110">
    <property type="entry name" value="RESPONSE_REGULATORY"/>
    <property type="match status" value="1"/>
</dbReference>
<evidence type="ECO:0000256" key="13">
    <source>
        <dbReference type="ARBA" id="ARBA00022989"/>
    </source>
</evidence>
<dbReference type="GO" id="GO:0005886">
    <property type="term" value="C:plasma membrane"/>
    <property type="evidence" value="ECO:0007669"/>
    <property type="project" value="UniProtKB-SubCell"/>
</dbReference>
<dbReference type="InterPro" id="IPR036890">
    <property type="entry name" value="HATPase_C_sf"/>
</dbReference>
<accession>A0A8J8CKU8</accession>
<keyword evidence="11" id="KW-0547">Nucleotide-binding</keyword>
<dbReference type="InterPro" id="IPR003594">
    <property type="entry name" value="HATPase_dom"/>
</dbReference>
<dbReference type="PANTHER" id="PTHR43547">
    <property type="entry name" value="TWO-COMPONENT HISTIDINE KINASE"/>
    <property type="match status" value="1"/>
</dbReference>
<evidence type="ECO:0000259" key="22">
    <source>
        <dbReference type="PROSITE" id="PS50113"/>
    </source>
</evidence>
<dbReference type="RefSeq" id="WP_162424493.1">
    <property type="nucleotide sequence ID" value="NZ_WVIE01000022.1"/>
</dbReference>
<evidence type="ECO:0000259" key="19">
    <source>
        <dbReference type="PROSITE" id="PS50109"/>
    </source>
</evidence>
<dbReference type="SUPFAM" id="SSF55785">
    <property type="entry name" value="PYP-like sensor domain (PAS domain)"/>
    <property type="match status" value="1"/>
</dbReference>
<keyword evidence="9" id="KW-0812">Transmembrane</keyword>
<evidence type="ECO:0000313" key="23">
    <source>
        <dbReference type="EMBL" id="NDJ18966.1"/>
    </source>
</evidence>
<dbReference type="GO" id="GO:0000155">
    <property type="term" value="F:phosphorelay sensor kinase activity"/>
    <property type="evidence" value="ECO:0007669"/>
    <property type="project" value="InterPro"/>
</dbReference>
<evidence type="ECO:0000313" key="24">
    <source>
        <dbReference type="Proteomes" id="UP000646053"/>
    </source>
</evidence>
<dbReference type="Pfam" id="PF00072">
    <property type="entry name" value="Response_reg"/>
    <property type="match status" value="1"/>
</dbReference>
<keyword evidence="13" id="KW-1133">Transmembrane helix</keyword>
<dbReference type="InterPro" id="IPR003661">
    <property type="entry name" value="HisK_dim/P_dom"/>
</dbReference>
<evidence type="ECO:0000256" key="8">
    <source>
        <dbReference type="ARBA" id="ARBA00022679"/>
    </source>
</evidence>
<dbReference type="SMART" id="SM00387">
    <property type="entry name" value="HATPase_c"/>
    <property type="match status" value="1"/>
</dbReference>
<dbReference type="SUPFAM" id="SSF47384">
    <property type="entry name" value="Homodimeric domain of signal transducing histidine kinase"/>
    <property type="match status" value="1"/>
</dbReference>
<dbReference type="EMBL" id="WVIE01000022">
    <property type="protein sequence ID" value="NDJ18966.1"/>
    <property type="molecule type" value="Genomic_DNA"/>
</dbReference>
<dbReference type="PROSITE" id="PS50113">
    <property type="entry name" value="PAC"/>
    <property type="match status" value="1"/>
</dbReference>
<reference evidence="23" key="1">
    <citation type="submission" date="2019-12" db="EMBL/GenBank/DDBJ databases">
        <title>High-Quality draft genome sequences of three cyanobacteria isolated from the limestone walls of the Old Cathedral of Coimbra.</title>
        <authorList>
            <person name="Tiago I."/>
            <person name="Soares F."/>
            <person name="Portugal A."/>
        </authorList>
    </citation>
    <scope>NUCLEOTIDE SEQUENCE</scope>
    <source>
        <strain evidence="23">A</strain>
    </source>
</reference>
<dbReference type="PROSITE" id="PS50109">
    <property type="entry name" value="HIS_KIN"/>
    <property type="match status" value="1"/>
</dbReference>
<dbReference type="GO" id="GO:0000166">
    <property type="term" value="F:nucleotide binding"/>
    <property type="evidence" value="ECO:0007669"/>
    <property type="project" value="UniProtKB-KW"/>
</dbReference>
<dbReference type="Gene3D" id="3.30.565.10">
    <property type="entry name" value="Histidine kinase-like ATPase, C-terminal domain"/>
    <property type="match status" value="1"/>
</dbReference>
<keyword evidence="24" id="KW-1185">Reference proteome</keyword>
<evidence type="ECO:0000256" key="9">
    <source>
        <dbReference type="ARBA" id="ARBA00022692"/>
    </source>
</evidence>
<sequence length="543" mass="60209">MTQQFTVLTVDSSRENQQIYRRFLLDDLEQDYSIYEAVSAQDGLAHCQHMLPDVVLLNVSLPDQNGLQFLADLKAQCGVDLPPIIVVASHGDESLAVKAIKAGAQNYLALESMTPEQLRLAMLSALQVGHLRQQFSHSQFALKSTEDRLRLALESAHVGAWEWNLKSGELSWSENVAAVLGLSPEAFTKTFEGWLECIHPSDRDLVVQRFNQAIETRLVQGVVPKESQLSSRYRLVTPSGEVRWLHCKGRVEYDETGQPTRLVGITQDITDRKQIEQRLRQYVRERTQLLKQEQAAREEAEIENHSKDEFLAVVTHELRSPLNAILGWANLLRTRNLDLTASDRALETIERNAKAQSRLIEDLLDVSRIIRGKLHLARVVVNLHSTIETAVDAVRFSAEQKQIQIAAISAPQNSDKTAPSPVRVAGDPSRLQQVVLNLLTNAVKFTPNGGQVTVDVSALTEESMAQIMVSDTGIGISPKFLPHVFDRFRQSEDAEVGMGKGLGLGLAIVHQLVELHGGTVQVKSDGEGKGTTFTVKLPLVSAQ</sequence>